<proteinExistence type="predicted"/>
<dbReference type="GO" id="GO:0003887">
    <property type="term" value="F:DNA-directed DNA polymerase activity"/>
    <property type="evidence" value="ECO:0007669"/>
    <property type="project" value="InterPro"/>
</dbReference>
<reference evidence="2 3" key="1">
    <citation type="journal article" date="2013" name="Mar. Genomics">
        <title>Expression of sulfatases in Rhodopirellula baltica and the diversity of sulfatases in the genus Rhodopirellula.</title>
        <authorList>
            <person name="Wegner C.E."/>
            <person name="Richter-Heitmann T."/>
            <person name="Klindworth A."/>
            <person name="Klockow C."/>
            <person name="Richter M."/>
            <person name="Achstetter T."/>
            <person name="Glockner F.O."/>
            <person name="Harder J."/>
        </authorList>
    </citation>
    <scope>NUCLEOTIDE SEQUENCE [LARGE SCALE GENOMIC DNA]</scope>
    <source>
        <strain evidence="2 3">WH47</strain>
    </source>
</reference>
<dbReference type="SUPFAM" id="SSF47781">
    <property type="entry name" value="RuvA domain 2-like"/>
    <property type="match status" value="1"/>
</dbReference>
<feature type="domain" description="Crossover junction endonuclease MUS81-like HHH" evidence="1">
    <location>
        <begin position="21"/>
        <end position="97"/>
    </location>
</feature>
<name>F2ANN8_RHOBT</name>
<evidence type="ECO:0000313" key="3">
    <source>
        <dbReference type="Proteomes" id="UP000006222"/>
    </source>
</evidence>
<dbReference type="EMBL" id="AFAR01000072">
    <property type="protein sequence ID" value="EGF28710.1"/>
    <property type="molecule type" value="Genomic_DNA"/>
</dbReference>
<dbReference type="InterPro" id="IPR022312">
    <property type="entry name" value="DNA_pol_X"/>
</dbReference>
<dbReference type="Gene3D" id="1.10.150.110">
    <property type="entry name" value="DNA polymerase beta, N-terminal domain-like"/>
    <property type="match status" value="1"/>
</dbReference>
<dbReference type="Proteomes" id="UP000006222">
    <property type="component" value="Unassembled WGS sequence"/>
</dbReference>
<gene>
    <name evidence="2" type="ORF">RBWH47_04163</name>
</gene>
<dbReference type="PATRIC" id="fig|991778.3.peg.1374"/>
<dbReference type="SUPFAM" id="SSF47802">
    <property type="entry name" value="DNA polymerase beta, N-terminal domain-like"/>
    <property type="match status" value="1"/>
</dbReference>
<dbReference type="InterPro" id="IPR027421">
    <property type="entry name" value="DNA_pol_lamdba_lyase_dom_sf"/>
</dbReference>
<dbReference type="InterPro" id="IPR010996">
    <property type="entry name" value="HHH_MUS81"/>
</dbReference>
<dbReference type="InterPro" id="IPR010994">
    <property type="entry name" value="RuvA_2-like"/>
</dbReference>
<dbReference type="GO" id="GO:0003677">
    <property type="term" value="F:DNA binding"/>
    <property type="evidence" value="ECO:0007669"/>
    <property type="project" value="InterPro"/>
</dbReference>
<comment type="caution">
    <text evidence="2">The sequence shown here is derived from an EMBL/GenBank/DDBJ whole genome shotgun (WGS) entry which is preliminary data.</text>
</comment>
<accession>F2ANN8</accession>
<dbReference type="AlphaFoldDB" id="F2ANN8"/>
<dbReference type="PANTHER" id="PTHR11276">
    <property type="entry name" value="DNA POLYMERASE TYPE-X FAMILY MEMBER"/>
    <property type="match status" value="1"/>
</dbReference>
<evidence type="ECO:0000313" key="2">
    <source>
        <dbReference type="EMBL" id="EGF28710.1"/>
    </source>
</evidence>
<protein>
    <submittedName>
        <fullName evidence="2">DNA polymerase family X protein</fullName>
    </submittedName>
</protein>
<dbReference type="PANTHER" id="PTHR11276:SF28">
    <property type="entry name" value="DNA POLYMERASE LAMBDA"/>
    <property type="match status" value="1"/>
</dbReference>
<dbReference type="Gene3D" id="1.10.150.20">
    <property type="entry name" value="5' to 3' exonuclease, C-terminal subdomain"/>
    <property type="match status" value="1"/>
</dbReference>
<sequence length="329" mass="37165">MVVIDANSPVQAGVQIDGLQENRKIANQLAEIANLLNEQHANEYRVNAYRSAAKTIAGLRSPVRDLLERDGVEALISLPAIGVSISGLIESAIRVGRLPLLDRLRGQSNAEHFFATVPGIGPQLSHRIYDHLHIETLPELLRAANDGRLNRVPGIGDKRCEAIQACLSQRGVVNQLVAKPKSEPVVPIDELLDIDRDYLKRAKEGTLPKIRLSSRGSIEGDWVPVLHTEREGRHYTAMFSHTERAQQQEKTHDWVILFRDDEHDHGRWTVITAQYGELKGFRIVRGREKDCEQYYHRHNAYHQREAGHAPYPEVPVQWEREAGRFGVHG</sequence>
<dbReference type="RefSeq" id="WP_007325255.1">
    <property type="nucleotide sequence ID" value="NZ_AFAR01000072.1"/>
</dbReference>
<evidence type="ECO:0000259" key="1">
    <source>
        <dbReference type="Pfam" id="PF14716"/>
    </source>
</evidence>
<dbReference type="Pfam" id="PF14716">
    <property type="entry name" value="HHH_8"/>
    <property type="match status" value="1"/>
</dbReference>
<dbReference type="GO" id="GO:0006281">
    <property type="term" value="P:DNA repair"/>
    <property type="evidence" value="ECO:0007669"/>
    <property type="project" value="InterPro"/>
</dbReference>
<organism evidence="2 3">
    <name type="scientific">Rhodopirellula baltica WH47</name>
    <dbReference type="NCBI Taxonomy" id="991778"/>
    <lineage>
        <taxon>Bacteria</taxon>
        <taxon>Pseudomonadati</taxon>
        <taxon>Planctomycetota</taxon>
        <taxon>Planctomycetia</taxon>
        <taxon>Pirellulales</taxon>
        <taxon>Pirellulaceae</taxon>
        <taxon>Rhodopirellula</taxon>
    </lineage>
</organism>
<dbReference type="Pfam" id="PF14520">
    <property type="entry name" value="HHH_5"/>
    <property type="match status" value="1"/>
</dbReference>